<keyword evidence="9" id="KW-0007">Acetylation</keyword>
<dbReference type="InterPro" id="IPR002999">
    <property type="entry name" value="Tudor"/>
</dbReference>
<feature type="compositionally biased region" description="Basic and acidic residues" evidence="17">
    <location>
        <begin position="527"/>
        <end position="543"/>
    </location>
</feature>
<keyword evidence="12" id="KW-1015">Disulfide bond</keyword>
<dbReference type="InterPro" id="IPR041297">
    <property type="entry name" value="Crb2_Tudor"/>
</dbReference>
<feature type="compositionally biased region" description="Polar residues" evidence="17">
    <location>
        <begin position="384"/>
        <end position="407"/>
    </location>
</feature>
<feature type="non-terminal residue" evidence="19">
    <location>
        <position position="1009"/>
    </location>
</feature>
<dbReference type="GO" id="GO:0003677">
    <property type="term" value="F:DNA binding"/>
    <property type="evidence" value="ECO:0007669"/>
    <property type="project" value="UniProtKB-KW"/>
</dbReference>
<feature type="compositionally biased region" description="Basic and acidic residues" evidence="17">
    <location>
        <begin position="160"/>
        <end position="224"/>
    </location>
</feature>
<keyword evidence="13" id="KW-0804">Transcription</keyword>
<name>A0A7K9FLW2_STEPR</name>
<evidence type="ECO:0000256" key="7">
    <source>
        <dbReference type="ARBA" id="ARBA00022843"/>
    </source>
</evidence>
<dbReference type="PROSITE" id="PS50157">
    <property type="entry name" value="ZINC_FINGER_C2H2_2"/>
    <property type="match status" value="1"/>
</dbReference>
<evidence type="ECO:0000256" key="9">
    <source>
        <dbReference type="ARBA" id="ARBA00022990"/>
    </source>
</evidence>
<evidence type="ECO:0000313" key="19">
    <source>
        <dbReference type="EMBL" id="NXG89531.1"/>
    </source>
</evidence>
<comment type="subcellular location">
    <subcellularLocation>
        <location evidence="1">Nucleus</location>
    </subcellularLocation>
</comment>
<evidence type="ECO:0000256" key="12">
    <source>
        <dbReference type="ARBA" id="ARBA00023157"/>
    </source>
</evidence>
<feature type="region of interest" description="Disordered" evidence="17">
    <location>
        <begin position="142"/>
        <end position="345"/>
    </location>
</feature>
<keyword evidence="5 16" id="KW-0863">Zinc-finger</keyword>
<evidence type="ECO:0000313" key="20">
    <source>
        <dbReference type="Proteomes" id="UP000532908"/>
    </source>
</evidence>
<dbReference type="GO" id="GO:0006357">
    <property type="term" value="P:regulation of transcription by RNA polymerase II"/>
    <property type="evidence" value="ECO:0007669"/>
    <property type="project" value="TreeGrafter"/>
</dbReference>
<dbReference type="SUPFAM" id="SSF57903">
    <property type="entry name" value="FYVE/PHD zinc finger"/>
    <property type="match status" value="1"/>
</dbReference>
<protein>
    <recommendedName>
        <fullName evidence="15">PHD finger protein 20</fullName>
    </recommendedName>
</protein>
<dbReference type="FunFam" id="2.30.30.140:FF:000043">
    <property type="entry name" value="PHD finger protein 20 (Predicted)"/>
    <property type="match status" value="1"/>
</dbReference>
<evidence type="ECO:0000256" key="2">
    <source>
        <dbReference type="ARBA" id="ARBA00022553"/>
    </source>
</evidence>
<evidence type="ECO:0000256" key="5">
    <source>
        <dbReference type="ARBA" id="ARBA00022771"/>
    </source>
</evidence>
<feature type="domain" description="C2H2-type" evidence="18">
    <location>
        <begin position="457"/>
        <end position="487"/>
    </location>
</feature>
<dbReference type="CDD" id="cd20453">
    <property type="entry name" value="Tudor_PHF20"/>
    <property type="match status" value="1"/>
</dbReference>
<feature type="compositionally biased region" description="Polar residues" evidence="17">
    <location>
        <begin position="583"/>
        <end position="604"/>
    </location>
</feature>
<evidence type="ECO:0000256" key="11">
    <source>
        <dbReference type="ARBA" id="ARBA00023125"/>
    </source>
</evidence>
<evidence type="ECO:0000256" key="1">
    <source>
        <dbReference type="ARBA" id="ARBA00004123"/>
    </source>
</evidence>
<feature type="compositionally biased region" description="Polar residues" evidence="17">
    <location>
        <begin position="268"/>
        <end position="288"/>
    </location>
</feature>
<keyword evidence="14" id="KW-0539">Nucleus</keyword>
<dbReference type="CDD" id="cd20104">
    <property type="entry name" value="MBT_PHF20L1-like"/>
    <property type="match status" value="1"/>
</dbReference>
<dbReference type="Gene3D" id="3.30.40.10">
    <property type="entry name" value="Zinc/RING finger domain, C3HC4 (zinc finger)"/>
    <property type="match status" value="1"/>
</dbReference>
<keyword evidence="4" id="KW-0677">Repeat</keyword>
<dbReference type="InterPro" id="IPR011011">
    <property type="entry name" value="Znf_FYVE_PHD"/>
</dbReference>
<evidence type="ECO:0000256" key="10">
    <source>
        <dbReference type="ARBA" id="ARBA00023015"/>
    </source>
</evidence>
<dbReference type="EMBL" id="VWZL01003845">
    <property type="protein sequence ID" value="NXG89531.1"/>
    <property type="molecule type" value="Genomic_DNA"/>
</dbReference>
<dbReference type="PROSITE" id="PS00028">
    <property type="entry name" value="ZINC_FINGER_C2H2_1"/>
    <property type="match status" value="1"/>
</dbReference>
<feature type="compositionally biased region" description="Polar residues" evidence="17">
    <location>
        <begin position="417"/>
        <end position="432"/>
    </location>
</feature>
<feature type="compositionally biased region" description="Basic residues" evidence="17">
    <location>
        <begin position="544"/>
        <end position="555"/>
    </location>
</feature>
<keyword evidence="2" id="KW-0597">Phosphoprotein</keyword>
<dbReference type="InterPro" id="IPR019786">
    <property type="entry name" value="Zinc_finger_PHD-type_CS"/>
</dbReference>
<evidence type="ECO:0000259" key="18">
    <source>
        <dbReference type="PROSITE" id="PS50157"/>
    </source>
</evidence>
<evidence type="ECO:0000256" key="3">
    <source>
        <dbReference type="ARBA" id="ARBA00022723"/>
    </source>
</evidence>
<keyword evidence="8" id="KW-0156">Chromatin regulator</keyword>
<dbReference type="GO" id="GO:0071339">
    <property type="term" value="C:MLL1 complex"/>
    <property type="evidence" value="ECO:0007669"/>
    <property type="project" value="TreeGrafter"/>
</dbReference>
<dbReference type="InterPro" id="IPR013083">
    <property type="entry name" value="Znf_RING/FYVE/PHD"/>
</dbReference>
<evidence type="ECO:0000256" key="17">
    <source>
        <dbReference type="SAM" id="MobiDB-lite"/>
    </source>
</evidence>
<accession>A0A7K9FLW2</accession>
<dbReference type="Pfam" id="PF20826">
    <property type="entry name" value="PHD_5"/>
    <property type="match status" value="1"/>
</dbReference>
<dbReference type="Gene3D" id="2.30.30.140">
    <property type="match status" value="2"/>
</dbReference>
<dbReference type="Pfam" id="PF12618">
    <property type="entry name" value="PHF20_AT-hook"/>
    <property type="match status" value="1"/>
</dbReference>
<feature type="compositionally biased region" description="Polar residues" evidence="17">
    <location>
        <begin position="558"/>
        <end position="573"/>
    </location>
</feature>
<feature type="compositionally biased region" description="Polar residues" evidence="17">
    <location>
        <begin position="489"/>
        <end position="504"/>
    </location>
</feature>
<evidence type="ECO:0000256" key="4">
    <source>
        <dbReference type="ARBA" id="ARBA00022737"/>
    </source>
</evidence>
<evidence type="ECO:0000256" key="13">
    <source>
        <dbReference type="ARBA" id="ARBA00023163"/>
    </source>
</evidence>
<dbReference type="GO" id="GO:0006325">
    <property type="term" value="P:chromatin organization"/>
    <property type="evidence" value="ECO:0007669"/>
    <property type="project" value="UniProtKB-KW"/>
</dbReference>
<dbReference type="GO" id="GO:0044545">
    <property type="term" value="C:NSL complex"/>
    <property type="evidence" value="ECO:0007669"/>
    <property type="project" value="TreeGrafter"/>
</dbReference>
<keyword evidence="20" id="KW-1185">Reference proteome</keyword>
<feature type="region of interest" description="Disordered" evidence="17">
    <location>
        <begin position="486"/>
        <end position="620"/>
    </location>
</feature>
<feature type="compositionally biased region" description="Basic and acidic residues" evidence="17">
    <location>
        <begin position="305"/>
        <end position="333"/>
    </location>
</feature>
<feature type="region of interest" description="Disordered" evidence="17">
    <location>
        <begin position="382"/>
        <end position="434"/>
    </location>
</feature>
<dbReference type="AlphaFoldDB" id="A0A7K9FLW2"/>
<dbReference type="GO" id="GO:0008270">
    <property type="term" value="F:zinc ion binding"/>
    <property type="evidence" value="ECO:0007669"/>
    <property type="project" value="UniProtKB-KW"/>
</dbReference>
<dbReference type="FunFam" id="2.30.30.140:FF:000049">
    <property type="entry name" value="PHD finger protein 20 (Predicted)"/>
    <property type="match status" value="1"/>
</dbReference>
<evidence type="ECO:0000256" key="14">
    <source>
        <dbReference type="ARBA" id="ARBA00023242"/>
    </source>
</evidence>
<keyword evidence="6" id="KW-0862">Zinc</keyword>
<evidence type="ECO:0000256" key="6">
    <source>
        <dbReference type="ARBA" id="ARBA00022833"/>
    </source>
</evidence>
<feature type="non-terminal residue" evidence="19">
    <location>
        <position position="1"/>
    </location>
</feature>
<keyword evidence="7" id="KW-0832">Ubl conjugation</keyword>
<keyword evidence="11" id="KW-0238">DNA-binding</keyword>
<dbReference type="InterPro" id="IPR043449">
    <property type="entry name" value="PHF20-like"/>
</dbReference>
<evidence type="ECO:0000256" key="16">
    <source>
        <dbReference type="PROSITE-ProRule" id="PRU00042"/>
    </source>
</evidence>
<keyword evidence="3" id="KW-0479">Metal-binding</keyword>
<reference evidence="19 20" key="1">
    <citation type="submission" date="2019-09" db="EMBL/GenBank/DDBJ databases">
        <title>Bird 10,000 Genomes (B10K) Project - Family phase.</title>
        <authorList>
            <person name="Zhang G."/>
        </authorList>
    </citation>
    <scope>NUCLEOTIDE SEQUENCE [LARGE SCALE GENOMIC DNA]</scope>
    <source>
        <strain evidence="19">B10K-DU-001-20</strain>
        <tissue evidence="19">Muscle</tissue>
    </source>
</reference>
<proteinExistence type="predicted"/>
<comment type="caution">
    <text evidence="19">The sequence shown here is derived from an EMBL/GenBank/DDBJ whole genome shotgun (WGS) entry which is preliminary data.</text>
</comment>
<dbReference type="FunFam" id="3.30.40.10:FF:000196">
    <property type="entry name" value="PHD finger protein 20 (Predicted)"/>
    <property type="match status" value="1"/>
</dbReference>
<dbReference type="Proteomes" id="UP000532908">
    <property type="component" value="Unassembled WGS sequence"/>
</dbReference>
<gene>
    <name evidence="19" type="primary">Phf20</name>
    <name evidence="19" type="ORF">STEPAR_R05298</name>
</gene>
<dbReference type="InterPro" id="IPR013087">
    <property type="entry name" value="Znf_C2H2_type"/>
</dbReference>
<dbReference type="InterPro" id="IPR022255">
    <property type="entry name" value="PHF20_AT-hook"/>
</dbReference>
<keyword evidence="10" id="KW-0805">Transcription regulation</keyword>
<dbReference type="PROSITE" id="PS01359">
    <property type="entry name" value="ZF_PHD_1"/>
    <property type="match status" value="1"/>
</dbReference>
<dbReference type="SMART" id="SM00333">
    <property type="entry name" value="TUDOR"/>
    <property type="match status" value="2"/>
</dbReference>
<evidence type="ECO:0000256" key="15">
    <source>
        <dbReference type="ARBA" id="ARBA00068742"/>
    </source>
</evidence>
<organism evidence="19 20">
    <name type="scientific">Stercorarius parasiticus</name>
    <name type="common">Parasitic jaeger</name>
    <name type="synonym">Arctic skua</name>
    <dbReference type="NCBI Taxonomy" id="54059"/>
    <lineage>
        <taxon>Eukaryota</taxon>
        <taxon>Metazoa</taxon>
        <taxon>Chordata</taxon>
        <taxon>Craniata</taxon>
        <taxon>Vertebrata</taxon>
        <taxon>Euteleostomi</taxon>
        <taxon>Archelosauria</taxon>
        <taxon>Archosauria</taxon>
        <taxon>Dinosauria</taxon>
        <taxon>Saurischia</taxon>
        <taxon>Theropoda</taxon>
        <taxon>Coelurosauria</taxon>
        <taxon>Aves</taxon>
        <taxon>Neognathae</taxon>
        <taxon>Neoaves</taxon>
        <taxon>Charadriiformes</taxon>
        <taxon>Stercorariidae</taxon>
        <taxon>Stercorarius</taxon>
    </lineage>
</organism>
<dbReference type="PANTHER" id="PTHR15856:SF27">
    <property type="entry name" value="PHD FINGER PROTEIN 20"/>
    <property type="match status" value="1"/>
</dbReference>
<feature type="compositionally biased region" description="Basic and acidic residues" evidence="17">
    <location>
        <begin position="236"/>
        <end position="245"/>
    </location>
</feature>
<evidence type="ECO:0000256" key="8">
    <source>
        <dbReference type="ARBA" id="ARBA00022853"/>
    </source>
</evidence>
<dbReference type="SUPFAM" id="SSF63748">
    <property type="entry name" value="Tudor/PWWP/MBT"/>
    <property type="match status" value="2"/>
</dbReference>
<dbReference type="PANTHER" id="PTHR15856">
    <property type="entry name" value="PHD FINGER PROTEIN 20-RELATED"/>
    <property type="match status" value="1"/>
</dbReference>
<sequence>MTKHPPNRRGINFEVGAQLEARDRLKNWYPAHIEEIDYEEGKVLIHFKRWNHRYDEWFCWDSPYLRPLEKIQLRKEGLHDEEGCAGFHINDQVLACWSDCRFYPAKVTSVNKDGTYTVKFYDGVVQTVKNIHVKAFSKDQNIVGNAKPKERGNEIPSSPEKQEKFKEQRKATGNAKKDKDEKTLKTEKRVKQPDKEGKLIVISEKGKVSEKNISKNGKEDKENISENDMEYSVDTQIEKKPENDNVKSQQENTKETKRKRGRPPITPPTVTFCSQSKYVEPSSQTLQPITLELRRRKIPKGGEVPSKRPRIEKNLSQEKLKNSSDNPERDQIRRRSSRLSSSISHEILNTDHVTAITEVQPLKDAVSNQKESEKVQLEIRVESDQSFSEQGSPGNTSHSTSLSTDASLQEEKFENAESVSVTVRTQEPSAPTVTKPCRRANFLASKKAATVDQDHKFRCKFLDCSKSFRKAKLLHYHMKYFHGVEKAAESQQNPVKRNVQTRASLASEKANQERSKRGRTTAGLLSAKEHEKNKERKSKDYGRSKSKKKKKKKKRTQSEYSGSEENTDISQELSPEKSVVTKCLSSNKSSAHPSTLLHCSNSGQHRGKSKTNEDDTLSESSMDSLLWSDDDCSQDVDVTTNPDEEVEESDFEIVRCVCEVKEENDFMIQCEECLCWQHGVCMGLLEDNVPEKYTCYICQDPPGQRSSLKYWYEKEWLSNGHMHGLAFLEENYSHQNAKKIVATHQLLGDVQRVIEVLHGLQLKMSILQSKEHPDLKLWCHPWKHITVDEKIHTKHIIHIEEDCCKEETTSYRTWNGTVEKPSTIPSVEESYITSEHCYQKPRAYYPAIEQRLVVETRGSAMDDGVNRIRENGDDALSERFGWNLDREICKMENECKHNYSKVRESVSKKVSPEEAIEMKLLEKDKEGVVNSQLQWQLNLLAHVESLQDEVIHRMDFIEKELDVLESWLDYTGELEPPEPLARLPQLKHCIKQLITDLGKVQQIALCCST</sequence>
<dbReference type="Pfam" id="PF18115">
    <property type="entry name" value="Tudor_3"/>
    <property type="match status" value="1"/>
</dbReference>